<reference evidence="6" key="1">
    <citation type="submission" date="2020-12" db="EMBL/GenBank/DDBJ databases">
        <title>Bacterial taxonomy.</title>
        <authorList>
            <person name="Pan X."/>
        </authorList>
    </citation>
    <scope>NUCLEOTIDE SEQUENCE</scope>
    <source>
        <strain evidence="6">M0105</strain>
    </source>
</reference>
<keyword evidence="2 4" id="KW-0732">Signal</keyword>
<dbReference type="GO" id="GO:0042597">
    <property type="term" value="C:periplasmic space"/>
    <property type="evidence" value="ECO:0007669"/>
    <property type="project" value="UniProtKB-SubCell"/>
</dbReference>
<dbReference type="GO" id="GO:0044780">
    <property type="term" value="P:bacterial-type flagellum assembly"/>
    <property type="evidence" value="ECO:0007669"/>
    <property type="project" value="InterPro"/>
</dbReference>
<evidence type="ECO:0000313" key="6">
    <source>
        <dbReference type="EMBL" id="MBK0398127.1"/>
    </source>
</evidence>
<dbReference type="InterPro" id="IPR013974">
    <property type="entry name" value="SAF"/>
</dbReference>
<accession>A0A8J7SCX2</accession>
<protein>
    <recommendedName>
        <fullName evidence="4">Flagella basal body P-ring formation protein FlgA</fullName>
    </recommendedName>
</protein>
<sequence length="138" mass="14351">MLRSLLMFAALVGAPALAGEVTARRTIPAGTVIVAADLAVSDGDAAALSSRDAMLGLEARRSIYAGRPVVPVDLGPPTLVRRNDVVSIRFKGGGLEIQTEGRALDAGGAGERIRVLNIDSRQPVSARVTAPGLVEIRR</sequence>
<keyword evidence="4" id="KW-1005">Bacterial flagellum biogenesis</keyword>
<dbReference type="AlphaFoldDB" id="A0A8J7SCX2"/>
<dbReference type="Gene3D" id="2.30.30.760">
    <property type="match status" value="1"/>
</dbReference>
<feature type="chain" id="PRO_5035339715" description="Flagella basal body P-ring formation protein FlgA" evidence="4">
    <location>
        <begin position="19"/>
        <end position="138"/>
    </location>
</feature>
<dbReference type="SMART" id="SM00858">
    <property type="entry name" value="SAF"/>
    <property type="match status" value="1"/>
</dbReference>
<comment type="similarity">
    <text evidence="4">Belongs to the FlgA family.</text>
</comment>
<comment type="function">
    <text evidence="4">Involved in the assembly process of the P-ring formation. It may associate with FlgF on the rod constituting a structure essential for the P-ring assembly or may act as a modulator protein for the P-ring assembly.</text>
</comment>
<feature type="domain" description="SAF" evidence="5">
    <location>
        <begin position="19"/>
        <end position="75"/>
    </location>
</feature>
<dbReference type="NCBIfam" id="TIGR03170">
    <property type="entry name" value="flgA_cterm"/>
    <property type="match status" value="1"/>
</dbReference>
<dbReference type="CDD" id="cd11614">
    <property type="entry name" value="SAF_CpaB_FlgA_like"/>
    <property type="match status" value="1"/>
</dbReference>
<proteinExistence type="inferred from homology"/>
<feature type="signal peptide" evidence="4">
    <location>
        <begin position="1"/>
        <end position="18"/>
    </location>
</feature>
<keyword evidence="7" id="KW-1185">Reference proteome</keyword>
<dbReference type="InterPro" id="IPR017585">
    <property type="entry name" value="SAF_FlgA"/>
</dbReference>
<keyword evidence="6" id="KW-0966">Cell projection</keyword>
<dbReference type="PANTHER" id="PTHR36307:SF1">
    <property type="entry name" value="FLAGELLA BASAL BODY P-RING FORMATION PROTEIN FLGA"/>
    <property type="match status" value="1"/>
</dbReference>
<gene>
    <name evidence="6" type="primary">flgA</name>
    <name evidence="6" type="ORF">H0I76_02905</name>
</gene>
<evidence type="ECO:0000256" key="3">
    <source>
        <dbReference type="ARBA" id="ARBA00022764"/>
    </source>
</evidence>
<dbReference type="Pfam" id="PF13144">
    <property type="entry name" value="ChapFlgA"/>
    <property type="match status" value="1"/>
</dbReference>
<evidence type="ECO:0000313" key="7">
    <source>
        <dbReference type="Proteomes" id="UP000655420"/>
    </source>
</evidence>
<organism evidence="6 7">
    <name type="scientific">Thermohalobaculum xanthum</name>
    <dbReference type="NCBI Taxonomy" id="2753746"/>
    <lineage>
        <taxon>Bacteria</taxon>
        <taxon>Pseudomonadati</taxon>
        <taxon>Pseudomonadota</taxon>
        <taxon>Alphaproteobacteria</taxon>
        <taxon>Rhodobacterales</taxon>
        <taxon>Paracoccaceae</taxon>
        <taxon>Thermohalobaculum</taxon>
    </lineage>
</organism>
<keyword evidence="6" id="KW-0282">Flagellum</keyword>
<dbReference type="PANTHER" id="PTHR36307">
    <property type="entry name" value="FLAGELLA BASAL BODY P-RING FORMATION PROTEIN FLGA"/>
    <property type="match status" value="1"/>
</dbReference>
<evidence type="ECO:0000256" key="1">
    <source>
        <dbReference type="ARBA" id="ARBA00004418"/>
    </source>
</evidence>
<keyword evidence="6" id="KW-0969">Cilium</keyword>
<dbReference type="RefSeq" id="WP_200606794.1">
    <property type="nucleotide sequence ID" value="NZ_JAEHHL010000001.1"/>
</dbReference>
<dbReference type="Proteomes" id="UP000655420">
    <property type="component" value="Unassembled WGS sequence"/>
</dbReference>
<dbReference type="EMBL" id="JAEHHL010000001">
    <property type="protein sequence ID" value="MBK0398127.1"/>
    <property type="molecule type" value="Genomic_DNA"/>
</dbReference>
<evidence type="ECO:0000256" key="2">
    <source>
        <dbReference type="ARBA" id="ARBA00022729"/>
    </source>
</evidence>
<comment type="subcellular location">
    <subcellularLocation>
        <location evidence="1 4">Periplasm</location>
    </subcellularLocation>
</comment>
<evidence type="ECO:0000259" key="5">
    <source>
        <dbReference type="SMART" id="SM00858"/>
    </source>
</evidence>
<evidence type="ECO:0000256" key="4">
    <source>
        <dbReference type="RuleBase" id="RU362063"/>
    </source>
</evidence>
<name>A0A8J7SCX2_9RHOB</name>
<keyword evidence="3 4" id="KW-0574">Periplasm</keyword>
<comment type="caution">
    <text evidence="6">The sequence shown here is derived from an EMBL/GenBank/DDBJ whole genome shotgun (WGS) entry which is preliminary data.</text>
</comment>
<dbReference type="InterPro" id="IPR039246">
    <property type="entry name" value="Flagellar_FlgA"/>
</dbReference>